<comment type="cofactor">
    <cofactor evidence="1">
        <name>Mn(2+)</name>
        <dbReference type="ChEBI" id="CHEBI:29035"/>
    </cofactor>
</comment>
<accession>A0AAN7GJ11</accession>
<feature type="domain" description="Nudix hydrolase" evidence="7">
    <location>
        <begin position="22"/>
        <end position="158"/>
    </location>
</feature>
<dbReference type="PROSITE" id="PS51462">
    <property type="entry name" value="NUDIX"/>
    <property type="match status" value="1"/>
</dbReference>
<proteinExistence type="predicted"/>
<organism evidence="8 9">
    <name type="scientific">Trapa incisa</name>
    <dbReference type="NCBI Taxonomy" id="236973"/>
    <lineage>
        <taxon>Eukaryota</taxon>
        <taxon>Viridiplantae</taxon>
        <taxon>Streptophyta</taxon>
        <taxon>Embryophyta</taxon>
        <taxon>Tracheophyta</taxon>
        <taxon>Spermatophyta</taxon>
        <taxon>Magnoliopsida</taxon>
        <taxon>eudicotyledons</taxon>
        <taxon>Gunneridae</taxon>
        <taxon>Pentapetalae</taxon>
        <taxon>rosids</taxon>
        <taxon>malvids</taxon>
        <taxon>Myrtales</taxon>
        <taxon>Lythraceae</taxon>
        <taxon>Trapa</taxon>
    </lineage>
</organism>
<dbReference type="GO" id="GO:0015937">
    <property type="term" value="P:coenzyme A biosynthetic process"/>
    <property type="evidence" value="ECO:0007669"/>
    <property type="project" value="UniProtKB-ARBA"/>
</dbReference>
<dbReference type="FunFam" id="3.90.79.10:FF:000036">
    <property type="entry name" value="Nudix hydrolase 11"/>
    <property type="match status" value="1"/>
</dbReference>
<dbReference type="PANTHER" id="PTHR12992:SF26">
    <property type="entry name" value="NUDIX HYDROLASE 15, MITOCHONDRIAL-LIKE"/>
    <property type="match status" value="1"/>
</dbReference>
<dbReference type="PANTHER" id="PTHR12992">
    <property type="entry name" value="NUDIX HYDROLASE"/>
    <property type="match status" value="1"/>
</dbReference>
<comment type="caution">
    <text evidence="8">The sequence shown here is derived from an EMBL/GenBank/DDBJ whole genome shotgun (WGS) entry which is preliminary data.</text>
</comment>
<protein>
    <recommendedName>
        <fullName evidence="7">Nudix hydrolase domain-containing protein</fullName>
    </recommendedName>
</protein>
<dbReference type="AlphaFoldDB" id="A0AAN7GJ11"/>
<keyword evidence="6" id="KW-0464">Manganese</keyword>
<dbReference type="CDD" id="cd03426">
    <property type="entry name" value="NUDIX_CoAse_Nudt7"/>
    <property type="match status" value="1"/>
</dbReference>
<dbReference type="GO" id="GO:0006637">
    <property type="term" value="P:acyl-CoA metabolic process"/>
    <property type="evidence" value="ECO:0007669"/>
    <property type="project" value="UniProtKB-ARBA"/>
</dbReference>
<dbReference type="InterPro" id="IPR045121">
    <property type="entry name" value="CoAse"/>
</dbReference>
<comment type="cofactor">
    <cofactor evidence="2">
        <name>Mg(2+)</name>
        <dbReference type="ChEBI" id="CHEBI:18420"/>
    </cofactor>
</comment>
<evidence type="ECO:0000256" key="3">
    <source>
        <dbReference type="ARBA" id="ARBA00022723"/>
    </source>
</evidence>
<dbReference type="GO" id="GO:0046872">
    <property type="term" value="F:metal ion binding"/>
    <property type="evidence" value="ECO:0007669"/>
    <property type="project" value="UniProtKB-KW"/>
</dbReference>
<evidence type="ECO:0000259" key="7">
    <source>
        <dbReference type="PROSITE" id="PS51462"/>
    </source>
</evidence>
<evidence type="ECO:0000256" key="5">
    <source>
        <dbReference type="ARBA" id="ARBA00022842"/>
    </source>
</evidence>
<dbReference type="GO" id="GO:0008893">
    <property type="term" value="F:guanosine-3',5'-bis(diphosphate) 3'-diphosphatase activity"/>
    <property type="evidence" value="ECO:0007669"/>
    <property type="project" value="UniProtKB-ARBA"/>
</dbReference>
<evidence type="ECO:0000313" key="8">
    <source>
        <dbReference type="EMBL" id="KAK4742564.1"/>
    </source>
</evidence>
<dbReference type="GO" id="GO:0010945">
    <property type="term" value="F:coenzyme A diphosphatase activity"/>
    <property type="evidence" value="ECO:0007669"/>
    <property type="project" value="InterPro"/>
</dbReference>
<keyword evidence="3" id="KW-0479">Metal-binding</keyword>
<evidence type="ECO:0000256" key="4">
    <source>
        <dbReference type="ARBA" id="ARBA00022801"/>
    </source>
</evidence>
<evidence type="ECO:0000256" key="1">
    <source>
        <dbReference type="ARBA" id="ARBA00001936"/>
    </source>
</evidence>
<gene>
    <name evidence="8" type="ORF">SAY87_000565</name>
</gene>
<keyword evidence="5" id="KW-0460">Magnesium</keyword>
<name>A0AAN7GJ11_9MYRT</name>
<evidence type="ECO:0000256" key="6">
    <source>
        <dbReference type="ARBA" id="ARBA00023211"/>
    </source>
</evidence>
<keyword evidence="9" id="KW-1185">Reference proteome</keyword>
<dbReference type="GO" id="GO:0005737">
    <property type="term" value="C:cytoplasm"/>
    <property type="evidence" value="ECO:0007669"/>
    <property type="project" value="UniProtKB-ARBA"/>
</dbReference>
<keyword evidence="4" id="KW-0378">Hydrolase</keyword>
<sequence length="255" mass="29380">MDKAMTSENDFKLVPVRNDPRKRRAAVLVCLFEGQEGDLRVILTKRSMKLSSYPGDVALPGGKMDEHDVDDAATALREAREEIGLNPELVEVVATVDPFFSQHLLTVVPVVGLLRNPEGFVPTLNADEVDFIFEAPLEMFLKDEKHRYEEREWKGWKYALHIFDFGWNGETFHISGLTARVLIRVASIVYQRFPSFNTQVPDFHHLQELLKLVDPNSTNPIVHPNKRCLLRSSRILDIFAIPFWFSYFFRFDTLS</sequence>
<dbReference type="EMBL" id="JAXIOK010000023">
    <property type="protein sequence ID" value="KAK4742564.1"/>
    <property type="molecule type" value="Genomic_DNA"/>
</dbReference>
<dbReference type="InterPro" id="IPR000086">
    <property type="entry name" value="NUDIX_hydrolase_dom"/>
</dbReference>
<dbReference type="Pfam" id="PF00293">
    <property type="entry name" value="NUDIX"/>
    <property type="match status" value="1"/>
</dbReference>
<reference evidence="8 9" key="1">
    <citation type="journal article" date="2023" name="Hortic Res">
        <title>Pangenome of water caltrop reveals structural variations and asymmetric subgenome divergence after allopolyploidization.</title>
        <authorList>
            <person name="Zhang X."/>
            <person name="Chen Y."/>
            <person name="Wang L."/>
            <person name="Yuan Y."/>
            <person name="Fang M."/>
            <person name="Shi L."/>
            <person name="Lu R."/>
            <person name="Comes H.P."/>
            <person name="Ma Y."/>
            <person name="Chen Y."/>
            <person name="Huang G."/>
            <person name="Zhou Y."/>
            <person name="Zheng Z."/>
            <person name="Qiu Y."/>
        </authorList>
    </citation>
    <scope>NUCLEOTIDE SEQUENCE [LARGE SCALE GENOMIC DNA]</scope>
    <source>
        <tissue evidence="8">Roots</tissue>
    </source>
</reference>
<evidence type="ECO:0000313" key="9">
    <source>
        <dbReference type="Proteomes" id="UP001345219"/>
    </source>
</evidence>
<dbReference type="GO" id="GO:0015938">
    <property type="term" value="P:coenzyme A catabolic process"/>
    <property type="evidence" value="ECO:0007669"/>
    <property type="project" value="TreeGrafter"/>
</dbReference>
<evidence type="ECO:0000256" key="2">
    <source>
        <dbReference type="ARBA" id="ARBA00001946"/>
    </source>
</evidence>
<dbReference type="Gene3D" id="3.90.79.10">
    <property type="entry name" value="Nucleoside Triphosphate Pyrophosphohydrolase"/>
    <property type="match status" value="1"/>
</dbReference>
<dbReference type="Proteomes" id="UP001345219">
    <property type="component" value="Chromosome 1"/>
</dbReference>
<dbReference type="SUPFAM" id="SSF55811">
    <property type="entry name" value="Nudix"/>
    <property type="match status" value="1"/>
</dbReference>
<dbReference type="InterPro" id="IPR015797">
    <property type="entry name" value="NUDIX_hydrolase-like_dom_sf"/>
</dbReference>